<dbReference type="PROSITE" id="PS00092">
    <property type="entry name" value="N6_MTASE"/>
    <property type="match status" value="1"/>
</dbReference>
<dbReference type="InterPro" id="IPR029063">
    <property type="entry name" value="SAM-dependent_MTases_sf"/>
</dbReference>
<dbReference type="Proteomes" id="UP000030755">
    <property type="component" value="Unassembled WGS sequence"/>
</dbReference>
<dbReference type="InterPro" id="IPR007848">
    <property type="entry name" value="Small_mtfrase_dom"/>
</dbReference>
<dbReference type="NCBIfam" id="TIGR00537">
    <property type="entry name" value="hemK_rel_arch"/>
    <property type="match status" value="1"/>
</dbReference>
<protein>
    <submittedName>
        <fullName evidence="6">DNA methylase, N-6 adenine-specific domain-containing protein</fullName>
    </submittedName>
    <submittedName>
        <fullName evidence="7">Putative methylase</fullName>
    </submittedName>
</protein>
<dbReference type="InterPro" id="IPR002052">
    <property type="entry name" value="DNA_methylase_N6_adenine_CS"/>
</dbReference>
<dbReference type="HOGENOM" id="CLU_018398_6_2_1"/>
<name>A0A075AQU8_ROZAC</name>
<keyword evidence="4" id="KW-0949">S-adenosyl-L-methionine</keyword>
<keyword evidence="2 6" id="KW-0489">Methyltransferase</keyword>
<evidence type="ECO:0000259" key="5">
    <source>
        <dbReference type="Pfam" id="PF05175"/>
    </source>
</evidence>
<accession>A0A075AQU8</accession>
<evidence type="ECO:0000256" key="3">
    <source>
        <dbReference type="ARBA" id="ARBA00022679"/>
    </source>
</evidence>
<evidence type="ECO:0000313" key="7">
    <source>
        <dbReference type="EMBL" id="RKP18449.1"/>
    </source>
</evidence>
<dbReference type="STRING" id="988480.A0A075AQU8"/>
<dbReference type="GO" id="GO:0008757">
    <property type="term" value="F:S-adenosylmethionine-dependent methyltransferase activity"/>
    <property type="evidence" value="ECO:0007669"/>
    <property type="project" value="EnsemblFungi"/>
</dbReference>
<evidence type="ECO:0000256" key="2">
    <source>
        <dbReference type="ARBA" id="ARBA00022603"/>
    </source>
</evidence>
<keyword evidence="8" id="KW-1185">Reference proteome</keyword>
<reference evidence="9" key="2">
    <citation type="journal article" date="2018" name="Nat. Microbiol.">
        <title>Leveraging single-cell genomics to expand the fungal tree of life.</title>
        <authorList>
            <person name="Ahrendt S.R."/>
            <person name="Quandt C.A."/>
            <person name="Ciobanu D."/>
            <person name="Clum A."/>
            <person name="Salamov A."/>
            <person name="Andreopoulos B."/>
            <person name="Cheng J.F."/>
            <person name="Woyke T."/>
            <person name="Pelin A."/>
            <person name="Henrissat B."/>
            <person name="Reynolds N.K."/>
            <person name="Benny G.L."/>
            <person name="Smith M.E."/>
            <person name="James T.Y."/>
            <person name="Grigoriev I.V."/>
        </authorList>
    </citation>
    <scope>NUCLEOTIDE SEQUENCE [LARGE SCALE GENOMIC DNA]</scope>
    <source>
        <strain evidence="9">CSF55</strain>
    </source>
</reference>
<comment type="similarity">
    <text evidence="1">Belongs to the eukaryotic/archaeal PrmC-related family.</text>
</comment>
<keyword evidence="3" id="KW-0808">Transferase</keyword>
<dbReference type="GO" id="GO:0035657">
    <property type="term" value="C:eRF1 methyltransferase complex"/>
    <property type="evidence" value="ECO:0007669"/>
    <property type="project" value="EnsemblFungi"/>
</dbReference>
<dbReference type="OMA" id="DVNRNAC"/>
<dbReference type="GO" id="GO:0006417">
    <property type="term" value="P:regulation of translation"/>
    <property type="evidence" value="ECO:0007669"/>
    <property type="project" value="EnsemblFungi"/>
</dbReference>
<gene>
    <name evidence="6" type="ORF">O9G_002732</name>
    <name evidence="7" type="ORF">ROZALSC1DRAFT_29876</name>
</gene>
<dbReference type="GO" id="GO:0008276">
    <property type="term" value="F:protein methyltransferase activity"/>
    <property type="evidence" value="ECO:0007669"/>
    <property type="project" value="EnsemblFungi"/>
</dbReference>
<dbReference type="GO" id="GO:0032259">
    <property type="term" value="P:methylation"/>
    <property type="evidence" value="ECO:0007669"/>
    <property type="project" value="UniProtKB-KW"/>
</dbReference>
<reference evidence="6 8" key="1">
    <citation type="journal article" date="2013" name="Curr. Biol.">
        <title>Shared signatures of parasitism and phylogenomics unite Cryptomycota and microsporidia.</title>
        <authorList>
            <person name="James T.Y."/>
            <person name="Pelin A."/>
            <person name="Bonen L."/>
            <person name="Ahrendt S."/>
            <person name="Sain D."/>
            <person name="Corradi N."/>
            <person name="Stajich J.E."/>
        </authorList>
    </citation>
    <scope>NUCLEOTIDE SEQUENCE [LARGE SCALE GENOMIC DNA]</scope>
    <source>
        <strain evidence="6 8">CSF55</strain>
        <strain evidence="6 8">CSF55</strain>
    </source>
</reference>
<proteinExistence type="inferred from homology"/>
<evidence type="ECO:0000313" key="6">
    <source>
        <dbReference type="EMBL" id="EPZ32646.1"/>
    </source>
</evidence>
<reference evidence="7" key="3">
    <citation type="submission" date="2018-08" db="EMBL/GenBank/DDBJ databases">
        <title>Leveraging single-cell genomics to expand the Fungal Tree of Life.</title>
        <authorList>
            <consortium name="DOE Joint Genome Institute"/>
            <person name="Ahrendt S.R."/>
            <person name="Quandt C.A."/>
            <person name="Ciobanu D."/>
            <person name="Clum A."/>
            <person name="Salamov A."/>
            <person name="Andreopoulos B."/>
            <person name="Cheng J.-F."/>
            <person name="Woyke T."/>
            <person name="Pelin A."/>
            <person name="Henrissat B."/>
            <person name="Reynolds N."/>
            <person name="Benny G.L."/>
            <person name="Smith M.E."/>
            <person name="James T.Y."/>
            <person name="Grigoriev I.V."/>
        </authorList>
    </citation>
    <scope>NUCLEOTIDE SEQUENCE</scope>
    <source>
        <strain evidence="7">CSF55</strain>
    </source>
</reference>
<evidence type="ECO:0000313" key="8">
    <source>
        <dbReference type="Proteomes" id="UP000030755"/>
    </source>
</evidence>
<evidence type="ECO:0000256" key="4">
    <source>
        <dbReference type="ARBA" id="ARBA00022691"/>
    </source>
</evidence>
<sequence>MSWKALDLSHIDKTKVYDPDVVDDSFLMGDTLINESGFLRNILKPTVCVEIGCGSGAVITILHEIMKGLGTDINLNALNCTKKTSSNTVETIRTDLFSGIRTKPDVVVFNPPYVVTDNEELKLKDPLVQAYAGGYKGRVVIDRFLSQLENILGPCSTLYLLLIQPNDVDEVRSILREKGIYSSIIAKRRSLIEQIFILKCSRNIQYVECC</sequence>
<dbReference type="Pfam" id="PF05175">
    <property type="entry name" value="MTS"/>
    <property type="match status" value="1"/>
</dbReference>
<dbReference type="EMBL" id="ML005456">
    <property type="protein sequence ID" value="RKP18449.1"/>
    <property type="molecule type" value="Genomic_DNA"/>
</dbReference>
<organism evidence="6 8">
    <name type="scientific">Rozella allomycis (strain CSF55)</name>
    <dbReference type="NCBI Taxonomy" id="988480"/>
    <lineage>
        <taxon>Eukaryota</taxon>
        <taxon>Fungi</taxon>
        <taxon>Fungi incertae sedis</taxon>
        <taxon>Cryptomycota</taxon>
        <taxon>Cryptomycota incertae sedis</taxon>
        <taxon>Rozella</taxon>
    </lineage>
</organism>
<dbReference type="Proteomes" id="UP000281549">
    <property type="component" value="Unassembled WGS sequence"/>
</dbReference>
<dbReference type="InterPro" id="IPR052190">
    <property type="entry name" value="Euk-Arch_PrmC-MTase"/>
</dbReference>
<dbReference type="GO" id="GO:0003676">
    <property type="term" value="F:nucleic acid binding"/>
    <property type="evidence" value="ECO:0007669"/>
    <property type="project" value="InterPro"/>
</dbReference>
<dbReference type="EMBL" id="KE561130">
    <property type="protein sequence ID" value="EPZ32646.1"/>
    <property type="molecule type" value="Genomic_DNA"/>
</dbReference>
<dbReference type="OrthoDB" id="406152at2759"/>
<dbReference type="GO" id="GO:0042273">
    <property type="term" value="P:ribosomal large subunit biogenesis"/>
    <property type="evidence" value="ECO:0007669"/>
    <property type="project" value="EnsemblFungi"/>
</dbReference>
<dbReference type="PANTHER" id="PTHR45875">
    <property type="entry name" value="METHYLTRANSFERASE N6AMT1"/>
    <property type="match status" value="1"/>
</dbReference>
<evidence type="ECO:0000256" key="1">
    <source>
        <dbReference type="ARBA" id="ARBA00006149"/>
    </source>
</evidence>
<evidence type="ECO:0000313" key="9">
    <source>
        <dbReference type="Proteomes" id="UP000281549"/>
    </source>
</evidence>
<feature type="domain" description="Methyltransferase small" evidence="5">
    <location>
        <begin position="48"/>
        <end position="129"/>
    </location>
</feature>
<dbReference type="PANTHER" id="PTHR45875:SF1">
    <property type="entry name" value="METHYLTRANSFERASE N6AMT1"/>
    <property type="match status" value="1"/>
</dbReference>
<dbReference type="InterPro" id="IPR004557">
    <property type="entry name" value="PrmC-related"/>
</dbReference>
<dbReference type="SUPFAM" id="SSF53335">
    <property type="entry name" value="S-adenosyl-L-methionine-dependent methyltransferases"/>
    <property type="match status" value="1"/>
</dbReference>
<dbReference type="GO" id="GO:0015934">
    <property type="term" value="C:large ribosomal subunit"/>
    <property type="evidence" value="ECO:0007669"/>
    <property type="project" value="EnsemblFungi"/>
</dbReference>
<dbReference type="AlphaFoldDB" id="A0A075AQU8"/>
<dbReference type="Gene3D" id="3.40.50.150">
    <property type="entry name" value="Vaccinia Virus protein VP39"/>
    <property type="match status" value="1"/>
</dbReference>